<feature type="signal peptide" evidence="2">
    <location>
        <begin position="1"/>
        <end position="24"/>
    </location>
</feature>
<evidence type="ECO:0000256" key="2">
    <source>
        <dbReference type="SAM" id="SignalP"/>
    </source>
</evidence>
<dbReference type="InterPro" id="IPR001119">
    <property type="entry name" value="SLH_dom"/>
</dbReference>
<sequence length="808" mass="83399">MKRRLLPPCTALVLCLLLAPAAWAAVYPYPPIETLHIGSHDGTEIQKDTYYLVRGETVTTQGANADNYNIYYKDGTLTLRAAALPDYLLVPGETTIHLVGENTIGTKDSPTDVGIQGVTPGAITITGPGSCSIHSSAEGIITVQPDSATDPQVTSDIRLQGGTINTNGSSISTRYGGICITGSAQVTSGSLSTGGDPNTEEAQRARDLVISGRASVTAERLSALQQIQITGSATVTVENPAGIAINGNRGIAISDQARVTAIGTTGGLNAFSGPITIDSTGKTIAQATDTTRNYAAISMGQGDSALSLLTIRGETAVSGAVGIGSSQGSILIDASALEITATYAGIINSTSSSETKITVQNSAQVSITCSGPKGISASSGTVEIADSTVTVQAASSAYTALPTLTYTDSYQVTAGAEAGSAGKVDRDDLTASVFQNPYVQIIPVTTIPVEQVILDQSALSLTTGGTAALQASVLPADATEPRVTWTSSDQTVAVVDQAGLVTAVGPGTATITARAGEASAACTVTVSRPASSGPTRYPPILTEPIHGALSVSPTRPKRGDTVTITPVPDQGYQVEQVTVTQRDGTALPVTDHGNGTYTFSQPSGRVTITVTFSPLPCDGGDTCPARVFSDLDPTQWYHEAIDYVLTHQLMAGVSQDRFAPQAVTTRAQAVTLLWRLEGCPAADTGLSYADVADTAWYREAVGWADAAGIAQGTSPTTFSPDAAVSREQMAVFFLRYAQYKGYDTTQTTDLSGYQGASQISGYARDAVAWAAEAGLLTGVSQDTLLPQGTATRAQTAAVLMRFCTNPAH</sequence>
<feature type="domain" description="SLH" evidence="3">
    <location>
        <begin position="684"/>
        <end position="747"/>
    </location>
</feature>
<dbReference type="SUPFAM" id="SSF49373">
    <property type="entry name" value="Invasin/intimin cell-adhesion fragments"/>
    <property type="match status" value="1"/>
</dbReference>
<dbReference type="AlphaFoldDB" id="A0A3E2B4T7"/>
<feature type="domain" description="SLH" evidence="3">
    <location>
        <begin position="624"/>
        <end position="683"/>
    </location>
</feature>
<protein>
    <recommendedName>
        <fullName evidence="3">SLH domain-containing protein</fullName>
    </recommendedName>
</protein>
<dbReference type="Pfam" id="PF00395">
    <property type="entry name" value="SLH"/>
    <property type="match status" value="3"/>
</dbReference>
<evidence type="ECO:0000259" key="3">
    <source>
        <dbReference type="PROSITE" id="PS51272"/>
    </source>
</evidence>
<proteinExistence type="predicted"/>
<dbReference type="SMART" id="SM00635">
    <property type="entry name" value="BID_2"/>
    <property type="match status" value="1"/>
</dbReference>
<keyword evidence="1" id="KW-0677">Repeat</keyword>
<dbReference type="GeneID" id="97995074"/>
<reference evidence="4 5" key="1">
    <citation type="submission" date="2018-07" db="EMBL/GenBank/DDBJ databases">
        <title>GABA Modulating Bacteria of the Human Gut Microbiota.</title>
        <authorList>
            <person name="Strandwitz P."/>
            <person name="Kim K.H."/>
            <person name="Terekhova D."/>
            <person name="Liu J.K."/>
            <person name="Sharma A."/>
            <person name="Levering J."/>
            <person name="Mcdonald D."/>
            <person name="Dietrich D."/>
            <person name="Ramadhar T.R."/>
            <person name="Lekbua A."/>
            <person name="Mroue N."/>
            <person name="Liston C."/>
            <person name="Stewart E.J."/>
            <person name="Dubin M.J."/>
            <person name="Zengler K."/>
            <person name="Knight R."/>
            <person name="Gilbert J.A."/>
            <person name="Clardy J."/>
            <person name="Lewis K."/>
        </authorList>
    </citation>
    <scope>NUCLEOTIDE SEQUENCE [LARGE SCALE GENOMIC DNA]</scope>
    <source>
        <strain evidence="4 5">KLE1738</strain>
    </source>
</reference>
<dbReference type="Pfam" id="PF02368">
    <property type="entry name" value="Big_2"/>
    <property type="match status" value="1"/>
</dbReference>
<gene>
    <name evidence="4" type="ORF">DV520_04910</name>
</gene>
<dbReference type="Proteomes" id="UP000260649">
    <property type="component" value="Unassembled WGS sequence"/>
</dbReference>
<evidence type="ECO:0000313" key="5">
    <source>
        <dbReference type="Proteomes" id="UP000260649"/>
    </source>
</evidence>
<dbReference type="EMBL" id="QQRQ01000005">
    <property type="protein sequence ID" value="RFT07035.1"/>
    <property type="molecule type" value="Genomic_DNA"/>
</dbReference>
<keyword evidence="5" id="KW-1185">Reference proteome</keyword>
<name>A0A3E2B4T7_9FIRM</name>
<comment type="caution">
    <text evidence="4">The sequence shown here is derived from an EMBL/GenBank/DDBJ whole genome shotgun (WGS) entry which is preliminary data.</text>
</comment>
<feature type="domain" description="SLH" evidence="3">
    <location>
        <begin position="750"/>
        <end position="808"/>
    </location>
</feature>
<dbReference type="InterPro" id="IPR008964">
    <property type="entry name" value="Invasin/intimin_cell_adhesion"/>
</dbReference>
<dbReference type="PROSITE" id="PS51272">
    <property type="entry name" value="SLH"/>
    <property type="match status" value="3"/>
</dbReference>
<evidence type="ECO:0000313" key="4">
    <source>
        <dbReference type="EMBL" id="RFT07035.1"/>
    </source>
</evidence>
<dbReference type="RefSeq" id="WP_117141972.1">
    <property type="nucleotide sequence ID" value="NZ_QIML01000005.1"/>
</dbReference>
<evidence type="ECO:0000256" key="1">
    <source>
        <dbReference type="ARBA" id="ARBA00022737"/>
    </source>
</evidence>
<dbReference type="OrthoDB" id="1852644at2"/>
<dbReference type="Gene3D" id="2.60.40.1080">
    <property type="match status" value="1"/>
</dbReference>
<organism evidence="4 5">
    <name type="scientific">Evtepia gabavorous</name>
    <dbReference type="NCBI Taxonomy" id="2211183"/>
    <lineage>
        <taxon>Bacteria</taxon>
        <taxon>Bacillati</taxon>
        <taxon>Bacillota</taxon>
        <taxon>Clostridia</taxon>
        <taxon>Eubacteriales</taxon>
        <taxon>Evtepia</taxon>
    </lineage>
</organism>
<accession>A0A3E2B4T7</accession>
<feature type="chain" id="PRO_5017710090" description="SLH domain-containing protein" evidence="2">
    <location>
        <begin position="25"/>
        <end position="808"/>
    </location>
</feature>
<dbReference type="InterPro" id="IPR003343">
    <property type="entry name" value="Big_2"/>
</dbReference>
<keyword evidence="2" id="KW-0732">Signal</keyword>